<feature type="transmembrane region" description="Helical" evidence="5">
    <location>
        <begin position="265"/>
        <end position="287"/>
    </location>
</feature>
<feature type="transmembrane region" description="Helical" evidence="5">
    <location>
        <begin position="60"/>
        <end position="82"/>
    </location>
</feature>
<keyword evidence="5" id="KW-1133">Transmembrane helix</keyword>
<dbReference type="EMBL" id="CANHGI010000005">
    <property type="protein sequence ID" value="CAI5453698.1"/>
    <property type="molecule type" value="Genomic_DNA"/>
</dbReference>
<dbReference type="GO" id="GO:0008188">
    <property type="term" value="F:neuropeptide receptor activity"/>
    <property type="evidence" value="ECO:0007669"/>
    <property type="project" value="TreeGrafter"/>
</dbReference>
<keyword evidence="2" id="KW-0297">G-protein coupled receptor</keyword>
<dbReference type="PANTHER" id="PTHR24238">
    <property type="entry name" value="G-PROTEIN COUPLED RECEPTOR"/>
    <property type="match status" value="1"/>
</dbReference>
<evidence type="ECO:0008006" key="8">
    <source>
        <dbReference type="Google" id="ProtNLM"/>
    </source>
</evidence>
<comment type="subcellular location">
    <subcellularLocation>
        <location evidence="1">Membrane</location>
        <topology evidence="1">Multi-pass membrane protein</topology>
    </subcellularLocation>
</comment>
<feature type="transmembrane region" description="Helical" evidence="5">
    <location>
        <begin position="193"/>
        <end position="218"/>
    </location>
</feature>
<dbReference type="Proteomes" id="UP001152747">
    <property type="component" value="Unassembled WGS sequence"/>
</dbReference>
<feature type="transmembrane region" description="Helical" evidence="5">
    <location>
        <begin position="388"/>
        <end position="412"/>
    </location>
</feature>
<dbReference type="Gene3D" id="1.20.1070.10">
    <property type="entry name" value="Rhodopsin 7-helix transmembrane proteins"/>
    <property type="match status" value="1"/>
</dbReference>
<keyword evidence="5" id="KW-0812">Transmembrane</keyword>
<proteinExistence type="predicted"/>
<dbReference type="GO" id="GO:0005886">
    <property type="term" value="C:plasma membrane"/>
    <property type="evidence" value="ECO:0007669"/>
    <property type="project" value="TreeGrafter"/>
</dbReference>
<evidence type="ECO:0000313" key="6">
    <source>
        <dbReference type="EMBL" id="CAI5453698.1"/>
    </source>
</evidence>
<feature type="transmembrane region" description="Helical" evidence="5">
    <location>
        <begin position="28"/>
        <end position="48"/>
    </location>
</feature>
<keyword evidence="7" id="KW-1185">Reference proteome</keyword>
<evidence type="ECO:0000256" key="3">
    <source>
        <dbReference type="ARBA" id="ARBA00023170"/>
    </source>
</evidence>
<comment type="caution">
    <text evidence="6">The sequence shown here is derived from an EMBL/GenBank/DDBJ whole genome shotgun (WGS) entry which is preliminary data.</text>
</comment>
<sequence length="474" mass="55378">MRAWHKDRRVIMDDASEWVKTSLSFEDWFAGLSLLLISTVSFSIYILVLRIMKRQDKDIVGYRFLISAGFCDLLLLFNYGFWPGLTILFKSEIIDPKWRSEQQIYLDWAWFSMVSHYSIVGWSRWQAIRKPHDFRNQKRRVSYFLCSACFLIAAVLVLSTHFQKWYVTFYYDPASYGMLSENFQLYLSGGQSMLFLAFHIVAIVPPCVFYTWSIILLYQRRQAKLLINHSTQNSIERKLLMPCLINVITFIIGQILITVGGEGKWAGYMVMLLFCANSALNPFLLLICSRTLRRQLLECWMKTPKNLNFDTKADTSTIFRNVHAAQSDFCISSQHTQQEKHCFTFYKSKSATPIYSFMGYQIFIIVKSHQNKMSRSQKLYHRKVSIELLVQTFLKISSIGIYGIWWMLLYIFAPTGNMTHLTVFCHCTFVGGSIPSTIYIILKHPTYLKNLKNRVLCESESNQFKIFIRSSGIH</sequence>
<evidence type="ECO:0000256" key="5">
    <source>
        <dbReference type="SAM" id="Phobius"/>
    </source>
</evidence>
<feature type="transmembrane region" description="Helical" evidence="5">
    <location>
        <begin position="239"/>
        <end position="259"/>
    </location>
</feature>
<evidence type="ECO:0000256" key="1">
    <source>
        <dbReference type="ARBA" id="ARBA00004141"/>
    </source>
</evidence>
<reference evidence="6" key="1">
    <citation type="submission" date="2022-11" db="EMBL/GenBank/DDBJ databases">
        <authorList>
            <person name="Kikuchi T."/>
        </authorList>
    </citation>
    <scope>NUCLEOTIDE SEQUENCE</scope>
    <source>
        <strain evidence="6">PS1010</strain>
    </source>
</reference>
<dbReference type="OrthoDB" id="5866227at2759"/>
<name>A0A9P1N777_9PELO</name>
<accession>A0A9P1N777</accession>
<dbReference type="PANTHER" id="PTHR24238:SF76">
    <property type="entry name" value="G_PROTEIN_RECEP_F1_2 DOMAIN-CONTAINING PROTEIN"/>
    <property type="match status" value="1"/>
</dbReference>
<keyword evidence="3" id="KW-0675">Receptor</keyword>
<protein>
    <recommendedName>
        <fullName evidence="8">G-protein coupled receptors family 1 profile domain-containing protein</fullName>
    </recommendedName>
</protein>
<evidence type="ECO:0000256" key="2">
    <source>
        <dbReference type="ARBA" id="ARBA00023040"/>
    </source>
</evidence>
<dbReference type="CDD" id="cd00637">
    <property type="entry name" value="7tm_classA_rhodopsin-like"/>
    <property type="match status" value="1"/>
</dbReference>
<evidence type="ECO:0000256" key="4">
    <source>
        <dbReference type="ARBA" id="ARBA00023224"/>
    </source>
</evidence>
<keyword evidence="5" id="KW-0472">Membrane</keyword>
<evidence type="ECO:0000313" key="7">
    <source>
        <dbReference type="Proteomes" id="UP001152747"/>
    </source>
</evidence>
<feature type="transmembrane region" description="Helical" evidence="5">
    <location>
        <begin position="418"/>
        <end position="442"/>
    </location>
</feature>
<feature type="transmembrane region" description="Helical" evidence="5">
    <location>
        <begin position="102"/>
        <end position="120"/>
    </location>
</feature>
<dbReference type="SUPFAM" id="SSF81321">
    <property type="entry name" value="Family A G protein-coupled receptor-like"/>
    <property type="match status" value="1"/>
</dbReference>
<feature type="transmembrane region" description="Helical" evidence="5">
    <location>
        <begin position="141"/>
        <end position="162"/>
    </location>
</feature>
<dbReference type="AlphaFoldDB" id="A0A9P1N777"/>
<gene>
    <name evidence="6" type="ORF">CAMP_LOCUS16335</name>
</gene>
<organism evidence="6 7">
    <name type="scientific">Caenorhabditis angaria</name>
    <dbReference type="NCBI Taxonomy" id="860376"/>
    <lineage>
        <taxon>Eukaryota</taxon>
        <taxon>Metazoa</taxon>
        <taxon>Ecdysozoa</taxon>
        <taxon>Nematoda</taxon>
        <taxon>Chromadorea</taxon>
        <taxon>Rhabditida</taxon>
        <taxon>Rhabditina</taxon>
        <taxon>Rhabditomorpha</taxon>
        <taxon>Rhabditoidea</taxon>
        <taxon>Rhabditidae</taxon>
        <taxon>Peloderinae</taxon>
        <taxon>Caenorhabditis</taxon>
    </lineage>
</organism>
<keyword evidence="4" id="KW-0807">Transducer</keyword>